<organism evidence="9">
    <name type="scientific">Candidatus Caldatribacterium californiense</name>
    <dbReference type="NCBI Taxonomy" id="1454726"/>
    <lineage>
        <taxon>Bacteria</taxon>
        <taxon>Pseudomonadati</taxon>
        <taxon>Atribacterota</taxon>
        <taxon>Atribacteria</taxon>
        <taxon>Atribacterales</taxon>
        <taxon>Candidatus Caldatribacteriaceae</taxon>
        <taxon>Candidatus Caldatribacterium</taxon>
    </lineage>
</organism>
<dbReference type="GO" id="GO:0042026">
    <property type="term" value="P:protein refolding"/>
    <property type="evidence" value="ECO:0007669"/>
    <property type="project" value="UniProtKB-UniRule"/>
</dbReference>
<protein>
    <recommendedName>
        <fullName evidence="6">Chaperonin GroEL</fullName>
        <ecNumber evidence="6">5.6.1.7</ecNumber>
    </recommendedName>
    <alternativeName>
        <fullName evidence="6">60 kDa chaperonin</fullName>
    </alternativeName>
    <alternativeName>
        <fullName evidence="6">Chaperonin-60</fullName>
        <shortName evidence="6">Cpn60</shortName>
    </alternativeName>
</protein>
<dbReference type="InterPro" id="IPR027413">
    <property type="entry name" value="GROEL-like_equatorial_sf"/>
</dbReference>
<dbReference type="EMBL" id="DTFV01000066">
    <property type="protein sequence ID" value="HGI30597.1"/>
    <property type="molecule type" value="Genomic_DNA"/>
</dbReference>
<proteinExistence type="inferred from homology"/>
<keyword evidence="6" id="KW-0963">Cytoplasm</keyword>
<dbReference type="SUPFAM" id="SSF48592">
    <property type="entry name" value="GroEL equatorial domain-like"/>
    <property type="match status" value="1"/>
</dbReference>
<dbReference type="GO" id="GO:0051082">
    <property type="term" value="F:unfolded protein binding"/>
    <property type="evidence" value="ECO:0007669"/>
    <property type="project" value="UniProtKB-UniRule"/>
</dbReference>
<dbReference type="Pfam" id="PF00118">
    <property type="entry name" value="Cpn60_TCP1"/>
    <property type="match status" value="1"/>
</dbReference>
<dbReference type="NCBIfam" id="NF009489">
    <property type="entry name" value="PRK12851.1"/>
    <property type="match status" value="1"/>
</dbReference>
<dbReference type="CDD" id="cd03344">
    <property type="entry name" value="GroEL"/>
    <property type="match status" value="1"/>
</dbReference>
<dbReference type="SUPFAM" id="SSF52029">
    <property type="entry name" value="GroEL apical domain-like"/>
    <property type="match status" value="1"/>
</dbReference>
<dbReference type="NCBIfam" id="TIGR02348">
    <property type="entry name" value="GroEL"/>
    <property type="match status" value="1"/>
</dbReference>
<dbReference type="GO" id="GO:0005524">
    <property type="term" value="F:ATP binding"/>
    <property type="evidence" value="ECO:0007669"/>
    <property type="project" value="UniProtKB-UniRule"/>
</dbReference>
<evidence type="ECO:0000256" key="1">
    <source>
        <dbReference type="ARBA" id="ARBA00006607"/>
    </source>
</evidence>
<comment type="function">
    <text evidence="6 8">Together with its co-chaperonin GroES, plays an essential role in assisting protein folding. The GroEL-GroES system forms a nano-cage that allows encapsulation of the non-native substrate proteins and provides a physical environment optimized to promote and accelerate protein folding.</text>
</comment>
<comment type="caution">
    <text evidence="6">Lacks conserved residue(s) required for the propagation of feature annotation.</text>
</comment>
<evidence type="ECO:0000256" key="6">
    <source>
        <dbReference type="HAMAP-Rule" id="MF_00600"/>
    </source>
</evidence>
<dbReference type="InterPro" id="IPR001844">
    <property type="entry name" value="Cpn60/GroEL"/>
</dbReference>
<feature type="binding site" evidence="6">
    <location>
        <position position="503"/>
    </location>
    <ligand>
        <name>ATP</name>
        <dbReference type="ChEBI" id="CHEBI:30616"/>
    </ligand>
</feature>
<name>A0A7V4DED1_9BACT</name>
<dbReference type="GO" id="GO:0016853">
    <property type="term" value="F:isomerase activity"/>
    <property type="evidence" value="ECO:0007669"/>
    <property type="project" value="UniProtKB-KW"/>
</dbReference>
<dbReference type="Gene3D" id="1.10.560.10">
    <property type="entry name" value="GroEL-like equatorial domain"/>
    <property type="match status" value="1"/>
</dbReference>
<comment type="subunit">
    <text evidence="6 8">Forms a cylinder of 14 subunits composed of two heptameric rings stacked back-to-back. Interacts with the co-chaperonin GroES.</text>
</comment>
<accession>A0A7V4DED1</accession>
<evidence type="ECO:0000256" key="7">
    <source>
        <dbReference type="RuleBase" id="RU000418"/>
    </source>
</evidence>
<dbReference type="HAMAP" id="MF_00600">
    <property type="entry name" value="CH60"/>
    <property type="match status" value="1"/>
</dbReference>
<feature type="binding site" evidence="6">
    <location>
        <position position="424"/>
    </location>
    <ligand>
        <name>ATP</name>
        <dbReference type="ChEBI" id="CHEBI:30616"/>
    </ligand>
</feature>
<dbReference type="InterPro" id="IPR027410">
    <property type="entry name" value="TCP-1-like_intermed_sf"/>
</dbReference>
<evidence type="ECO:0000256" key="4">
    <source>
        <dbReference type="ARBA" id="ARBA00023186"/>
    </source>
</evidence>
<keyword evidence="4 6" id="KW-0143">Chaperone</keyword>
<evidence type="ECO:0000256" key="5">
    <source>
        <dbReference type="ARBA" id="ARBA00023235"/>
    </source>
</evidence>
<comment type="similarity">
    <text evidence="1 6 7">Belongs to the chaperonin (HSP60) family.</text>
</comment>
<feature type="binding site" evidence="6">
    <location>
        <begin position="487"/>
        <end position="489"/>
    </location>
    <ligand>
        <name>ATP</name>
        <dbReference type="ChEBI" id="CHEBI:30616"/>
    </ligand>
</feature>
<evidence type="ECO:0000313" key="9">
    <source>
        <dbReference type="EMBL" id="HGI30597.1"/>
    </source>
</evidence>
<evidence type="ECO:0000256" key="2">
    <source>
        <dbReference type="ARBA" id="ARBA00022741"/>
    </source>
</evidence>
<dbReference type="SUPFAM" id="SSF54849">
    <property type="entry name" value="GroEL-intermediate domain like"/>
    <property type="match status" value="1"/>
</dbReference>
<dbReference type="Gene3D" id="3.50.7.10">
    <property type="entry name" value="GroEL"/>
    <property type="match status" value="1"/>
</dbReference>
<dbReference type="EC" id="5.6.1.7" evidence="6"/>
<evidence type="ECO:0000256" key="8">
    <source>
        <dbReference type="RuleBase" id="RU000419"/>
    </source>
</evidence>
<evidence type="ECO:0000256" key="3">
    <source>
        <dbReference type="ARBA" id="ARBA00022840"/>
    </source>
</evidence>
<dbReference type="InterPro" id="IPR027409">
    <property type="entry name" value="GroEL-like_apical_dom_sf"/>
</dbReference>
<dbReference type="PANTHER" id="PTHR45633">
    <property type="entry name" value="60 KDA HEAT SHOCK PROTEIN, MITOCHONDRIAL"/>
    <property type="match status" value="1"/>
</dbReference>
<gene>
    <name evidence="6 9" type="primary">groL</name>
    <name evidence="6" type="synonym">groEL</name>
    <name evidence="9" type="ORF">ENV30_04720</name>
</gene>
<feature type="binding site" evidence="6">
    <location>
        <begin position="40"/>
        <end position="43"/>
    </location>
    <ligand>
        <name>ATP</name>
        <dbReference type="ChEBI" id="CHEBI:30616"/>
    </ligand>
</feature>
<dbReference type="AlphaFoldDB" id="A0A7V4DED1"/>
<dbReference type="InterPro" id="IPR002423">
    <property type="entry name" value="Cpn60/GroEL/TCP-1"/>
</dbReference>
<comment type="caution">
    <text evidence="9">The sequence shown here is derived from an EMBL/GenBank/DDBJ whole genome shotgun (WGS) entry which is preliminary data.</text>
</comment>
<sequence>MRFDKDKEVNIVAKTLAFGSEARQALREGIEALSGVVRLTLGPRGRNVLLEKDRGLPLVTNDGVTVAQDIEVHDAFRNVGVRILREVAVRTNDVVGDGTTTAVVLAQKMVEEGMKALLSFHSPVFLKSGMEKAVDAVVRKLRERSVPVVEKRHVAQVASVASKDGFLGELVAEALERVGRDGVVTIEDSQGVETTLEVVEGLQFDRGFVSPYFVTDPEREEVLFEHPFILVSDYKIRNAATLLPLLERVFQTGRPLLCIVGEIDGEALALLVVNKLRGVLQVAAVKAPAFGERQKEILGDIAVLTGGQVILQDLGMKLEKVTLELLGQAEKVRVTRDATVIVGGKGKKRDIEERIRQIRAQIEKATSDDDREKLEERLGRLTRGVAVIRVGAPTEVELQEKRLRVEDALAAARAALEEGIVPGGGAALLHLAQELDMEAIPERERTGAEIVRKALEEPARQIAENAGYQGSLIAGRMKAEPWNVGFDVVRGDFVDMFAAGIVDPAKVVRVALQNALSVASLVVTTEVIIAEETEIEKR</sequence>
<keyword evidence="5 6" id="KW-0413">Isomerase</keyword>
<reference evidence="9" key="1">
    <citation type="journal article" date="2020" name="mSystems">
        <title>Genome- and Community-Level Interaction Insights into Carbon Utilization and Element Cycling Functions of Hydrothermarchaeota in Hydrothermal Sediment.</title>
        <authorList>
            <person name="Zhou Z."/>
            <person name="Liu Y."/>
            <person name="Xu W."/>
            <person name="Pan J."/>
            <person name="Luo Z.H."/>
            <person name="Li M."/>
        </authorList>
    </citation>
    <scope>NUCLEOTIDE SEQUENCE [LARGE SCALE GENOMIC DNA]</scope>
    <source>
        <strain evidence="9">SpSt-747</strain>
    </source>
</reference>
<dbReference type="Gene3D" id="3.30.260.10">
    <property type="entry name" value="TCP-1-like chaperonin intermediate domain"/>
    <property type="match status" value="1"/>
</dbReference>
<comment type="subcellular location">
    <subcellularLocation>
        <location evidence="6">Cytoplasm</location>
    </subcellularLocation>
</comment>
<dbReference type="GO" id="GO:0005737">
    <property type="term" value="C:cytoplasm"/>
    <property type="evidence" value="ECO:0007669"/>
    <property type="project" value="UniProtKB-SubCell"/>
</dbReference>
<dbReference type="NCBIfam" id="NF009487">
    <property type="entry name" value="PRK12849.1"/>
    <property type="match status" value="1"/>
</dbReference>
<keyword evidence="2 6" id="KW-0547">Nucleotide-binding</keyword>
<dbReference type="NCBIfam" id="NF009488">
    <property type="entry name" value="PRK12850.1"/>
    <property type="match status" value="1"/>
</dbReference>
<dbReference type="FunFam" id="3.50.7.10:FF:000001">
    <property type="entry name" value="60 kDa chaperonin"/>
    <property type="match status" value="1"/>
</dbReference>
<dbReference type="GO" id="GO:0140662">
    <property type="term" value="F:ATP-dependent protein folding chaperone"/>
    <property type="evidence" value="ECO:0007669"/>
    <property type="project" value="InterPro"/>
</dbReference>
<dbReference type="PRINTS" id="PR00298">
    <property type="entry name" value="CHAPERONIN60"/>
</dbReference>
<keyword evidence="3 6" id="KW-0067">ATP-binding</keyword>
<dbReference type="NCBIfam" id="NF000592">
    <property type="entry name" value="PRK00013.1"/>
    <property type="match status" value="1"/>
</dbReference>
<feature type="binding site" evidence="6">
    <location>
        <begin position="97"/>
        <end position="101"/>
    </location>
    <ligand>
        <name>ATP</name>
        <dbReference type="ChEBI" id="CHEBI:30616"/>
    </ligand>
</feature>